<dbReference type="Proteomes" id="UP001447188">
    <property type="component" value="Unassembled WGS sequence"/>
</dbReference>
<reference evidence="2 3" key="1">
    <citation type="submission" date="2024-02" db="EMBL/GenBank/DDBJ databases">
        <title>Discinaceae phylogenomics.</title>
        <authorList>
            <person name="Dirks A.C."/>
            <person name="James T.Y."/>
        </authorList>
    </citation>
    <scope>NUCLEOTIDE SEQUENCE [LARGE SCALE GENOMIC DNA]</scope>
    <source>
        <strain evidence="2 3">ACD0624</strain>
    </source>
</reference>
<name>A0ABR3GS09_9PEZI</name>
<accession>A0ABR3GS09</accession>
<dbReference type="EMBL" id="JBBBZM010000019">
    <property type="protein sequence ID" value="KAL0638687.1"/>
    <property type="molecule type" value="Genomic_DNA"/>
</dbReference>
<evidence type="ECO:0000256" key="1">
    <source>
        <dbReference type="SAM" id="MobiDB-lite"/>
    </source>
</evidence>
<proteinExistence type="predicted"/>
<gene>
    <name evidence="2" type="ORF">Q9L58_002265</name>
</gene>
<sequence length="254" mass="29338">MASLTCLPDRYLLESHLHTLFRDFNSSLTAGQSTATVFSSLVNNVRQVYMSALLETKEVLYAAQTQELAALKREREEERLSPPKYVSDKPTSSVPPDRPGRVATPIVPAMQAPPEINEEPSEEINWPANTFPIHVGSVCQDYRCDMPDWRPMNRDGWTERVDFKVFKFQEPSTIKIYVVQSTRGTHRVMVNREPWPLEGWTKYLEFHAYGRQRAGTQLIWVAYRGDPDRCIFVKGGRGETMEGWERRLEFWVPV</sequence>
<keyword evidence="3" id="KW-1185">Reference proteome</keyword>
<evidence type="ECO:0000313" key="3">
    <source>
        <dbReference type="Proteomes" id="UP001447188"/>
    </source>
</evidence>
<feature type="region of interest" description="Disordered" evidence="1">
    <location>
        <begin position="73"/>
        <end position="100"/>
    </location>
</feature>
<evidence type="ECO:0000313" key="2">
    <source>
        <dbReference type="EMBL" id="KAL0638687.1"/>
    </source>
</evidence>
<comment type="caution">
    <text evidence="2">The sequence shown here is derived from an EMBL/GenBank/DDBJ whole genome shotgun (WGS) entry which is preliminary data.</text>
</comment>
<organism evidence="2 3">
    <name type="scientific">Discina gigas</name>
    <dbReference type="NCBI Taxonomy" id="1032678"/>
    <lineage>
        <taxon>Eukaryota</taxon>
        <taxon>Fungi</taxon>
        <taxon>Dikarya</taxon>
        <taxon>Ascomycota</taxon>
        <taxon>Pezizomycotina</taxon>
        <taxon>Pezizomycetes</taxon>
        <taxon>Pezizales</taxon>
        <taxon>Discinaceae</taxon>
        <taxon>Discina</taxon>
    </lineage>
</organism>
<protein>
    <submittedName>
        <fullName evidence="2">Uncharacterized protein</fullName>
    </submittedName>
</protein>